<comment type="caution">
    <text evidence="3">The sequence shown here is derived from an EMBL/GenBank/DDBJ whole genome shotgun (WGS) entry which is preliminary data.</text>
</comment>
<dbReference type="InterPro" id="IPR013320">
    <property type="entry name" value="ConA-like_dom_sf"/>
</dbReference>
<protein>
    <recommendedName>
        <fullName evidence="5">Trans-sialidase</fullName>
    </recommendedName>
</protein>
<evidence type="ECO:0000313" key="3">
    <source>
        <dbReference type="EMBL" id="KAF5218112.1"/>
    </source>
</evidence>
<name>A0A7J6XUH9_TRYCR</name>
<reference evidence="3 4" key="1">
    <citation type="journal article" date="2019" name="Genome Biol. Evol.">
        <title>Nanopore Sequencing Significantly Improves Genome Assembly of the Protozoan Parasite Trypanosoma cruzi.</title>
        <authorList>
            <person name="Diaz-Viraque F."/>
            <person name="Pita S."/>
            <person name="Greif G."/>
            <person name="de Souza R.C.M."/>
            <person name="Iraola G."/>
            <person name="Robello C."/>
        </authorList>
    </citation>
    <scope>NUCLEOTIDE SEQUENCE [LARGE SCALE GENOMIC DNA]</scope>
    <source>
        <strain evidence="3 4">Berenice</strain>
    </source>
</reference>
<accession>A0A7J6XUH9</accession>
<proteinExistence type="predicted"/>
<dbReference type="InterPro" id="IPR011040">
    <property type="entry name" value="Sialidase"/>
</dbReference>
<dbReference type="AlphaFoldDB" id="A0A7J6XUH9"/>
<dbReference type="GO" id="GO:0004308">
    <property type="term" value="F:exo-alpha-sialidase activity"/>
    <property type="evidence" value="ECO:0007669"/>
    <property type="project" value="InterPro"/>
</dbReference>
<dbReference type="EMBL" id="JABDHM010000107">
    <property type="protein sequence ID" value="KAF5218112.1"/>
    <property type="molecule type" value="Genomic_DNA"/>
</dbReference>
<dbReference type="Pfam" id="PF22925">
    <property type="entry name" value="TS_C"/>
    <property type="match status" value="1"/>
</dbReference>
<dbReference type="Gene3D" id="2.120.10.10">
    <property type="match status" value="1"/>
</dbReference>
<dbReference type="Gene3D" id="2.60.120.200">
    <property type="match status" value="1"/>
</dbReference>
<sequence length="216" mass="23407">MIVDCENGQREHESRDMGTAWTEAIGTLSGVWVNARSGVSQKESLRVDALITATIEGRKVMLCTQRGHASGKKRATALCLWVTDNNRTFPVGPVAVDKAADWMLASTLLHSDGGLHVLQRRGNGEGRVISLSRLTEELSAINSVLSNWAQKDIFFSSLSTPTAGLVAALFDAASDGTWNDEYLCLHATVEECSEGQRWVSIDGTWVQGNMACEHSG</sequence>
<dbReference type="InterPro" id="IPR036278">
    <property type="entry name" value="Sialidase_sf"/>
</dbReference>
<dbReference type="VEuPathDB" id="TriTrypDB:ECC02_008979"/>
<dbReference type="Pfam" id="PF13859">
    <property type="entry name" value="BNR_3"/>
    <property type="match status" value="1"/>
</dbReference>
<organism evidence="3 4">
    <name type="scientific">Trypanosoma cruzi</name>
    <dbReference type="NCBI Taxonomy" id="5693"/>
    <lineage>
        <taxon>Eukaryota</taxon>
        <taxon>Discoba</taxon>
        <taxon>Euglenozoa</taxon>
        <taxon>Kinetoplastea</taxon>
        <taxon>Metakinetoplastina</taxon>
        <taxon>Trypanosomatida</taxon>
        <taxon>Trypanosomatidae</taxon>
        <taxon>Trypanosoma</taxon>
        <taxon>Schizotrypanum</taxon>
    </lineage>
</organism>
<dbReference type="SUPFAM" id="SSF50939">
    <property type="entry name" value="Sialidases"/>
    <property type="match status" value="1"/>
</dbReference>
<dbReference type="CDD" id="cd15482">
    <property type="entry name" value="Sialidase_non-viral"/>
    <property type="match status" value="1"/>
</dbReference>
<dbReference type="Proteomes" id="UP000583944">
    <property type="component" value="Unassembled WGS sequence"/>
</dbReference>
<feature type="domain" description="Sialidase" evidence="1">
    <location>
        <begin position="1"/>
        <end position="114"/>
    </location>
</feature>
<dbReference type="SUPFAM" id="SSF49899">
    <property type="entry name" value="Concanavalin A-like lectins/glucanases"/>
    <property type="match status" value="1"/>
</dbReference>
<evidence type="ECO:0008006" key="5">
    <source>
        <dbReference type="Google" id="ProtNLM"/>
    </source>
</evidence>
<evidence type="ECO:0000259" key="1">
    <source>
        <dbReference type="Pfam" id="PF13859"/>
    </source>
</evidence>
<dbReference type="InterPro" id="IPR055239">
    <property type="entry name" value="TS_C"/>
</dbReference>
<dbReference type="PRINTS" id="PR01803">
    <property type="entry name" value="TCSIALIDASE"/>
</dbReference>
<gene>
    <name evidence="3" type="ORF">ECC02_008979</name>
</gene>
<evidence type="ECO:0000313" key="4">
    <source>
        <dbReference type="Proteomes" id="UP000583944"/>
    </source>
</evidence>
<evidence type="ECO:0000259" key="2">
    <source>
        <dbReference type="Pfam" id="PF22925"/>
    </source>
</evidence>
<dbReference type="InterPro" id="IPR008377">
    <property type="entry name" value="Sialidase_trypan"/>
</dbReference>
<feature type="domain" description="Trans-sialidase C-terminal" evidence="2">
    <location>
        <begin position="161"/>
        <end position="191"/>
    </location>
</feature>